<organism evidence="4 5">
    <name type="scientific">Brunnivagina elsteri CCALA 953</name>
    <dbReference type="NCBI Taxonomy" id="987040"/>
    <lineage>
        <taxon>Bacteria</taxon>
        <taxon>Bacillati</taxon>
        <taxon>Cyanobacteriota</taxon>
        <taxon>Cyanophyceae</taxon>
        <taxon>Nostocales</taxon>
        <taxon>Calotrichaceae</taxon>
        <taxon>Brunnivagina</taxon>
    </lineage>
</organism>
<dbReference type="InterPro" id="IPR051010">
    <property type="entry name" value="BCAA_transport"/>
</dbReference>
<dbReference type="SUPFAM" id="SSF53822">
    <property type="entry name" value="Periplasmic binding protein-like I"/>
    <property type="match status" value="1"/>
</dbReference>
<keyword evidence="2" id="KW-0732">Signal</keyword>
<dbReference type="InterPro" id="IPR028082">
    <property type="entry name" value="Peripla_BP_I"/>
</dbReference>
<dbReference type="Gene3D" id="3.40.50.2300">
    <property type="match status" value="2"/>
</dbReference>
<evidence type="ECO:0000256" key="2">
    <source>
        <dbReference type="ARBA" id="ARBA00022729"/>
    </source>
</evidence>
<evidence type="ECO:0000259" key="3">
    <source>
        <dbReference type="Pfam" id="PF13458"/>
    </source>
</evidence>
<name>A0A2A2TC78_9CYAN</name>
<dbReference type="Proteomes" id="UP000218238">
    <property type="component" value="Unassembled WGS sequence"/>
</dbReference>
<protein>
    <recommendedName>
        <fullName evidence="3">Leucine-binding protein domain-containing protein</fullName>
    </recommendedName>
</protein>
<comment type="caution">
    <text evidence="4">The sequence shown here is derived from an EMBL/GenBank/DDBJ whole genome shotgun (WGS) entry which is preliminary data.</text>
</comment>
<reference evidence="4 5" key="1">
    <citation type="submission" date="2017-08" db="EMBL/GenBank/DDBJ databases">
        <title>Draft genome sequence of filamentous cyanobacterium Calothrix elsteri CCALA 953.</title>
        <authorList>
            <person name="Gagunashvili A.N."/>
            <person name="Elster J."/>
            <person name="Andresson O.S."/>
        </authorList>
    </citation>
    <scope>NUCLEOTIDE SEQUENCE [LARGE SCALE GENOMIC DNA]</scope>
    <source>
        <strain evidence="4 5">CCALA 953</strain>
    </source>
</reference>
<dbReference type="PANTHER" id="PTHR30483:SF6">
    <property type="entry name" value="PERIPLASMIC BINDING PROTEIN OF ABC TRANSPORTER FOR NATURAL AMINO ACIDS"/>
    <property type="match status" value="1"/>
</dbReference>
<dbReference type="OrthoDB" id="446586at2"/>
<dbReference type="EMBL" id="NTFS01000412">
    <property type="protein sequence ID" value="PAX51350.1"/>
    <property type="molecule type" value="Genomic_DNA"/>
</dbReference>
<evidence type="ECO:0000256" key="1">
    <source>
        <dbReference type="ARBA" id="ARBA00010062"/>
    </source>
</evidence>
<evidence type="ECO:0000313" key="4">
    <source>
        <dbReference type="EMBL" id="PAX51350.1"/>
    </source>
</evidence>
<dbReference type="AlphaFoldDB" id="A0A2A2TC78"/>
<gene>
    <name evidence="4" type="ORF">CK510_25250</name>
</gene>
<comment type="similarity">
    <text evidence="1">Belongs to the leucine-binding protein family.</text>
</comment>
<proteinExistence type="inferred from homology"/>
<dbReference type="InterPro" id="IPR028081">
    <property type="entry name" value="Leu-bd"/>
</dbReference>
<feature type="domain" description="Leucine-binding protein" evidence="3">
    <location>
        <begin position="10"/>
        <end position="195"/>
    </location>
</feature>
<dbReference type="PANTHER" id="PTHR30483">
    <property type="entry name" value="LEUCINE-SPECIFIC-BINDING PROTEIN"/>
    <property type="match status" value="1"/>
</dbReference>
<keyword evidence="5" id="KW-1185">Reference proteome</keyword>
<evidence type="ECO:0000313" key="5">
    <source>
        <dbReference type="Proteomes" id="UP000218238"/>
    </source>
</evidence>
<dbReference type="CDD" id="cd06268">
    <property type="entry name" value="PBP1_ABC_transporter_LIVBP-like"/>
    <property type="match status" value="1"/>
</dbReference>
<dbReference type="Pfam" id="PF13458">
    <property type="entry name" value="Peripla_BP_6"/>
    <property type="match status" value="1"/>
</dbReference>
<accession>A0A2A2TC78</accession>
<sequence length="220" mass="24270">MLVQNNKIVAVFFNSQSNYSQSLKSEFVTAVSLGGGQITNEFDLSKSDFSAVKSYEQLTKQNTQVIMLAGDTSTLDKALQVVQINQKRLPLLAGDDIYTLKTLEIGREQAVGMIITIPWHISGDYKSDFPQKSRQLWGADVNWRSAMSYDATLALTAAIARNPTRENIQQTLSSPDFSTQGASGTIRFLPSGDRNTSVQIVKIVPSKRLNVGYEFVPESP</sequence>